<feature type="transmembrane region" description="Helical" evidence="8">
    <location>
        <begin position="43"/>
        <end position="61"/>
    </location>
</feature>
<comment type="cofactor">
    <cofactor evidence="8">
        <name>FMN</name>
        <dbReference type="ChEBI" id="CHEBI:58210"/>
    </cofactor>
    <text evidence="8">Binds 1 FMN per subunit.</text>
</comment>
<organism evidence="10 11">
    <name type="scientific">Chiayiivirga flava</name>
    <dbReference type="NCBI Taxonomy" id="659595"/>
    <lineage>
        <taxon>Bacteria</taxon>
        <taxon>Pseudomonadati</taxon>
        <taxon>Pseudomonadota</taxon>
        <taxon>Gammaproteobacteria</taxon>
        <taxon>Lysobacterales</taxon>
        <taxon>Lysobacteraceae</taxon>
        <taxon>Chiayiivirga</taxon>
    </lineage>
</organism>
<keyword evidence="8" id="KW-0285">Flavoprotein</keyword>
<reference evidence="10 11" key="1">
    <citation type="submission" date="2020-08" db="EMBL/GenBank/DDBJ databases">
        <title>Genomic Encyclopedia of Type Strains, Phase IV (KMG-IV): sequencing the most valuable type-strain genomes for metagenomic binning, comparative biology and taxonomic classification.</title>
        <authorList>
            <person name="Goeker M."/>
        </authorList>
    </citation>
    <scope>NUCLEOTIDE SEQUENCE [LARGE SCALE GENOMIC DNA]</scope>
    <source>
        <strain evidence="10 11">DSM 24163</strain>
    </source>
</reference>
<evidence type="ECO:0000256" key="6">
    <source>
        <dbReference type="ARBA" id="ARBA00023004"/>
    </source>
</evidence>
<dbReference type="EMBL" id="JACHHP010000003">
    <property type="protein sequence ID" value="MBB5208636.1"/>
    <property type="molecule type" value="Genomic_DNA"/>
</dbReference>
<evidence type="ECO:0000256" key="3">
    <source>
        <dbReference type="ARBA" id="ARBA00022617"/>
    </source>
</evidence>
<protein>
    <recommendedName>
        <fullName evidence="8">Protein-methionine-sulfoxide reductase heme-binding subunit MsrQ</fullName>
    </recommendedName>
    <alternativeName>
        <fullName evidence="8">Flavocytochrome MsrQ</fullName>
    </alternativeName>
</protein>
<comment type="caution">
    <text evidence="10">The sequence shown here is derived from an EMBL/GenBank/DDBJ whole genome shotgun (WGS) entry which is preliminary data.</text>
</comment>
<keyword evidence="8" id="KW-0479">Metal-binding</keyword>
<feature type="domain" description="Ferric oxidoreductase" evidence="9">
    <location>
        <begin position="40"/>
        <end position="153"/>
    </location>
</feature>
<keyword evidence="8" id="KW-0249">Electron transport</keyword>
<comment type="similarity">
    <text evidence="8">Belongs to the MsrQ family.</text>
</comment>
<keyword evidence="8" id="KW-1003">Cell membrane</keyword>
<comment type="cofactor">
    <cofactor evidence="8">
        <name>heme b</name>
        <dbReference type="ChEBI" id="CHEBI:60344"/>
    </cofactor>
    <text evidence="8">Binds 1 heme b (iron(II)-protoporphyrin IX) group per subunit.</text>
</comment>
<keyword evidence="5 8" id="KW-1133">Transmembrane helix</keyword>
<feature type="transmembrane region" description="Helical" evidence="8">
    <location>
        <begin position="109"/>
        <end position="125"/>
    </location>
</feature>
<dbReference type="GO" id="GO:0009055">
    <property type="term" value="F:electron transfer activity"/>
    <property type="evidence" value="ECO:0007669"/>
    <property type="project" value="UniProtKB-UniRule"/>
</dbReference>
<feature type="transmembrane region" description="Helical" evidence="8">
    <location>
        <begin position="168"/>
        <end position="185"/>
    </location>
</feature>
<dbReference type="Pfam" id="PF01794">
    <property type="entry name" value="Ferric_reduct"/>
    <property type="match status" value="1"/>
</dbReference>
<evidence type="ECO:0000259" key="9">
    <source>
        <dbReference type="Pfam" id="PF01794"/>
    </source>
</evidence>
<dbReference type="HAMAP" id="MF_01207">
    <property type="entry name" value="MsrQ"/>
    <property type="match status" value="1"/>
</dbReference>
<dbReference type="NCBIfam" id="NF003831">
    <property type="entry name" value="PRK05419.1-2"/>
    <property type="match status" value="1"/>
</dbReference>
<dbReference type="Proteomes" id="UP000521199">
    <property type="component" value="Unassembled WGS sequence"/>
</dbReference>
<dbReference type="GO" id="GO:0005886">
    <property type="term" value="C:plasma membrane"/>
    <property type="evidence" value="ECO:0007669"/>
    <property type="project" value="UniProtKB-SubCell"/>
</dbReference>
<comment type="subcellular location">
    <subcellularLocation>
        <location evidence="8">Cell membrane</location>
        <topology evidence="8">Multi-pass membrane protein</topology>
    </subcellularLocation>
    <subcellularLocation>
        <location evidence="1">Membrane</location>
        <topology evidence="1">Multi-pass membrane protein</topology>
    </subcellularLocation>
</comment>
<comment type="caution">
    <text evidence="8">Lacks conserved residue(s) required for the propagation of feature annotation.</text>
</comment>
<dbReference type="PANTHER" id="PTHR36964">
    <property type="entry name" value="PROTEIN-METHIONINE-SULFOXIDE REDUCTASE HEME-BINDING SUBUNIT MSRQ"/>
    <property type="match status" value="1"/>
</dbReference>
<keyword evidence="3 8" id="KW-0349">Heme</keyword>
<evidence type="ECO:0000256" key="2">
    <source>
        <dbReference type="ARBA" id="ARBA00022448"/>
    </source>
</evidence>
<keyword evidence="7 8" id="KW-0472">Membrane</keyword>
<dbReference type="GO" id="GO:0046872">
    <property type="term" value="F:metal ion binding"/>
    <property type="evidence" value="ECO:0007669"/>
    <property type="project" value="UniProtKB-KW"/>
</dbReference>
<evidence type="ECO:0000256" key="8">
    <source>
        <dbReference type="HAMAP-Rule" id="MF_01207"/>
    </source>
</evidence>
<feature type="transmembrane region" description="Helical" evidence="8">
    <location>
        <begin position="73"/>
        <end position="97"/>
    </location>
</feature>
<comment type="function">
    <text evidence="8">Part of the MsrPQ system that repairs oxidized periplasmic proteins containing methionine sulfoxide residues (Met-O), using respiratory chain electrons. Thus protects these proteins from oxidative-stress damage caused by reactive species of oxygen and chlorine generated by the host defense mechanisms. MsrPQ is essential for the maintenance of envelope integrity under bleach stress, rescuing a wide series of structurally unrelated periplasmic proteins from methionine oxidation. MsrQ provides electrons for reduction to the reductase catalytic subunit MsrP, using the quinone pool of the respiratory chain.</text>
</comment>
<evidence type="ECO:0000313" key="10">
    <source>
        <dbReference type="EMBL" id="MBB5208636.1"/>
    </source>
</evidence>
<keyword evidence="6 8" id="KW-0408">Iron</keyword>
<evidence type="ECO:0000313" key="11">
    <source>
        <dbReference type="Proteomes" id="UP000521199"/>
    </source>
</evidence>
<evidence type="ECO:0000256" key="1">
    <source>
        <dbReference type="ARBA" id="ARBA00004141"/>
    </source>
</evidence>
<sequence>MIAVKTVLHVLALLPFAWLVADIYLDRLGADPIAELTHATGLWALRFLLLALTVTPLRRVTGWNVLARFRRLIGLYAFFYASVHLSIYLVLDLGGYWSQILEDIVKRPYITVGFAAWCGLLALALTSTRGMMRRLGRRWTQLHRIVYGIGVLAVLHFWWLVKSDVREPAVYAALLALLLVLRLPPVARRIQRRPRAPAPVQRGA</sequence>
<dbReference type="GO" id="GO:0016679">
    <property type="term" value="F:oxidoreductase activity, acting on diphenols and related substances as donors"/>
    <property type="evidence" value="ECO:0007669"/>
    <property type="project" value="TreeGrafter"/>
</dbReference>
<keyword evidence="8" id="KW-0288">FMN</keyword>
<keyword evidence="11" id="KW-1185">Reference proteome</keyword>
<dbReference type="AlphaFoldDB" id="A0A7W8D8P9"/>
<dbReference type="GO" id="GO:0030091">
    <property type="term" value="P:protein repair"/>
    <property type="evidence" value="ECO:0007669"/>
    <property type="project" value="UniProtKB-UniRule"/>
</dbReference>
<accession>A0A7W8D8P9</accession>
<name>A0A7W8D8P9_9GAMM</name>
<feature type="transmembrane region" description="Helical" evidence="8">
    <location>
        <begin position="145"/>
        <end position="162"/>
    </location>
</feature>
<evidence type="ECO:0000256" key="7">
    <source>
        <dbReference type="ARBA" id="ARBA00023136"/>
    </source>
</evidence>
<proteinExistence type="inferred from homology"/>
<gene>
    <name evidence="8" type="primary">msrQ</name>
    <name evidence="10" type="ORF">HNQ52_002178</name>
</gene>
<keyword evidence="2 8" id="KW-0813">Transport</keyword>
<dbReference type="GO" id="GO:0010181">
    <property type="term" value="F:FMN binding"/>
    <property type="evidence" value="ECO:0007669"/>
    <property type="project" value="UniProtKB-UniRule"/>
</dbReference>
<comment type="subunit">
    <text evidence="8">Heterodimer of a catalytic subunit (MsrP) and a heme-binding subunit (MsrQ).</text>
</comment>
<dbReference type="PANTHER" id="PTHR36964:SF1">
    <property type="entry name" value="PROTEIN-METHIONINE-SULFOXIDE REDUCTASE HEME-BINDING SUBUNIT MSRQ"/>
    <property type="match status" value="1"/>
</dbReference>
<dbReference type="InterPro" id="IPR013130">
    <property type="entry name" value="Fe3_Rdtase_TM_dom"/>
</dbReference>
<dbReference type="InterPro" id="IPR022837">
    <property type="entry name" value="MsrQ-like"/>
</dbReference>
<dbReference type="GO" id="GO:0020037">
    <property type="term" value="F:heme binding"/>
    <property type="evidence" value="ECO:0007669"/>
    <property type="project" value="UniProtKB-UniRule"/>
</dbReference>
<evidence type="ECO:0000256" key="5">
    <source>
        <dbReference type="ARBA" id="ARBA00022989"/>
    </source>
</evidence>
<keyword evidence="4 8" id="KW-0812">Transmembrane</keyword>
<evidence type="ECO:0000256" key="4">
    <source>
        <dbReference type="ARBA" id="ARBA00022692"/>
    </source>
</evidence>